<dbReference type="RefSeq" id="WP_167390930.1">
    <property type="nucleotide sequence ID" value="NZ_FRBK01000058.1"/>
</dbReference>
<protein>
    <submittedName>
        <fullName evidence="3">SRSO17 transposase</fullName>
    </submittedName>
</protein>
<reference evidence="4" key="1">
    <citation type="submission" date="2016-11" db="EMBL/GenBank/DDBJ databases">
        <authorList>
            <person name="Jaros S."/>
            <person name="Januszkiewicz K."/>
            <person name="Wedrychowicz H."/>
        </authorList>
    </citation>
    <scope>NUCLEOTIDE SEQUENCE [LARGE SCALE GENOMIC DNA]</scope>
    <source>
        <strain evidence="4">CGMCC 4.3555</strain>
    </source>
</reference>
<dbReference type="AlphaFoldDB" id="A0A9X8N9T1"/>
<gene>
    <name evidence="3" type="ORF">SAMN05216268_1584</name>
</gene>
<feature type="compositionally biased region" description="Low complexity" evidence="1">
    <location>
        <begin position="177"/>
        <end position="203"/>
    </location>
</feature>
<dbReference type="InterPro" id="IPR012337">
    <property type="entry name" value="RNaseH-like_sf"/>
</dbReference>
<accession>A0A9X8N9T1</accession>
<feature type="region of interest" description="Disordered" evidence="1">
    <location>
        <begin position="165"/>
        <end position="203"/>
    </location>
</feature>
<organism evidence="3 4">
    <name type="scientific">Streptomyces yunnanensis</name>
    <dbReference type="NCBI Taxonomy" id="156453"/>
    <lineage>
        <taxon>Bacteria</taxon>
        <taxon>Bacillati</taxon>
        <taxon>Actinomycetota</taxon>
        <taxon>Actinomycetes</taxon>
        <taxon>Kitasatosporales</taxon>
        <taxon>Streptomycetaceae</taxon>
        <taxon>Streptomyces</taxon>
    </lineage>
</organism>
<dbReference type="PANTHER" id="PTHR33627">
    <property type="entry name" value="TRANSPOSASE"/>
    <property type="match status" value="1"/>
</dbReference>
<name>A0A9X8N9T1_9ACTN</name>
<dbReference type="EMBL" id="FRBK01000058">
    <property type="protein sequence ID" value="SHN35505.1"/>
    <property type="molecule type" value="Genomic_DNA"/>
</dbReference>
<evidence type="ECO:0000313" key="3">
    <source>
        <dbReference type="EMBL" id="SHN35505.1"/>
    </source>
</evidence>
<dbReference type="SUPFAM" id="SSF53098">
    <property type="entry name" value="Ribonuclease H-like"/>
    <property type="match status" value="1"/>
</dbReference>
<dbReference type="InterPro" id="IPR039365">
    <property type="entry name" value="IS701-like"/>
</dbReference>
<dbReference type="InterPro" id="IPR038721">
    <property type="entry name" value="IS701-like_DDE_dom"/>
</dbReference>
<evidence type="ECO:0000259" key="2">
    <source>
        <dbReference type="Pfam" id="PF13546"/>
    </source>
</evidence>
<sequence>MAEELDGVEVVLVVDETGDAKSSTDCVGAGQQYSGALGGVGLCQVAVYLAAVTATTRVPLDRALYLPADWAADEERRMLAGVPDEVVFATKPQQAAAMVTAALTAGIQACWFAADEVYGGRELRWNIRALNLGYTVGVAATHPVTDGAGHRWEARKLLNRYGPSSGCAAGPDTAPRAPASTTGPGSTSAPTTPPTTRNRAGRACWSPAATATPARSPTSAASPPDNVTLATLIEIICYRWKIEETSQLAKGHTGLDQGQVTCWNSWMRWSLFSLIATIVLTLTLARADEWTGPTRPLLLIPLTCPELVRLLRVLVLPTPVRERTHALHWIAWRRHHQAVATTCHQQRHRLQDTP</sequence>
<dbReference type="Proteomes" id="UP000184388">
    <property type="component" value="Unassembled WGS sequence"/>
</dbReference>
<dbReference type="PANTHER" id="PTHR33627:SF1">
    <property type="entry name" value="TRANSPOSASE"/>
    <property type="match status" value="1"/>
</dbReference>
<feature type="domain" description="Transposase IS701-like DDE" evidence="2">
    <location>
        <begin position="8"/>
        <end position="145"/>
    </location>
</feature>
<dbReference type="Pfam" id="PF13546">
    <property type="entry name" value="DDE_5"/>
    <property type="match status" value="1"/>
</dbReference>
<evidence type="ECO:0000313" key="4">
    <source>
        <dbReference type="Proteomes" id="UP000184388"/>
    </source>
</evidence>
<proteinExistence type="predicted"/>
<comment type="caution">
    <text evidence="3">The sequence shown here is derived from an EMBL/GenBank/DDBJ whole genome shotgun (WGS) entry which is preliminary data.</text>
</comment>
<evidence type="ECO:0000256" key="1">
    <source>
        <dbReference type="SAM" id="MobiDB-lite"/>
    </source>
</evidence>